<evidence type="ECO:0000313" key="10">
    <source>
        <dbReference type="EMBL" id="KKO47234.1"/>
    </source>
</evidence>
<dbReference type="FunFam" id="3.30.70.270:FF:000001">
    <property type="entry name" value="Diguanylate cyclase domain protein"/>
    <property type="match status" value="1"/>
</dbReference>
<dbReference type="InterPro" id="IPR000160">
    <property type="entry name" value="GGDEF_dom"/>
</dbReference>
<proteinExistence type="predicted"/>
<evidence type="ECO:0000313" key="11">
    <source>
        <dbReference type="Proteomes" id="UP000034228"/>
    </source>
</evidence>
<dbReference type="PANTHER" id="PTHR45138:SF9">
    <property type="entry name" value="DIGUANYLATE CYCLASE DGCM-RELATED"/>
    <property type="match status" value="1"/>
</dbReference>
<feature type="domain" description="HPt" evidence="9">
    <location>
        <begin position="10"/>
        <end position="114"/>
    </location>
</feature>
<dbReference type="GO" id="GO:0000160">
    <property type="term" value="P:phosphorelay signal transduction system"/>
    <property type="evidence" value="ECO:0007669"/>
    <property type="project" value="UniProtKB-KW"/>
</dbReference>
<dbReference type="GO" id="GO:0005886">
    <property type="term" value="C:plasma membrane"/>
    <property type="evidence" value="ECO:0007669"/>
    <property type="project" value="TreeGrafter"/>
</dbReference>
<dbReference type="CDD" id="cd00156">
    <property type="entry name" value="REC"/>
    <property type="match status" value="1"/>
</dbReference>
<dbReference type="InterPro" id="IPR036641">
    <property type="entry name" value="HPT_dom_sf"/>
</dbReference>
<dbReference type="PATRIC" id="fig|336831.14.peg.2386"/>
<dbReference type="InterPro" id="IPR029787">
    <property type="entry name" value="Nucleotide_cyclase"/>
</dbReference>
<dbReference type="AlphaFoldDB" id="A0A0M2V9X3"/>
<dbReference type="EMBL" id="LAHO01000001">
    <property type="protein sequence ID" value="KKO47234.1"/>
    <property type="molecule type" value="Genomic_DNA"/>
</dbReference>
<dbReference type="SUPFAM" id="SSF55073">
    <property type="entry name" value="Nucleotide cyclase"/>
    <property type="match status" value="1"/>
</dbReference>
<protein>
    <recommendedName>
        <fullName evidence="2">diguanylate cyclase</fullName>
        <ecNumber evidence="2">2.7.7.65</ecNumber>
    </recommendedName>
</protein>
<dbReference type="Gene3D" id="1.20.120.160">
    <property type="entry name" value="HPT domain"/>
    <property type="match status" value="1"/>
</dbReference>
<evidence type="ECO:0000259" key="8">
    <source>
        <dbReference type="PROSITE" id="PS50887"/>
    </source>
</evidence>
<dbReference type="PROSITE" id="PS50887">
    <property type="entry name" value="GGDEF"/>
    <property type="match status" value="1"/>
</dbReference>
<keyword evidence="3" id="KW-0902">Two-component regulatory system</keyword>
<comment type="catalytic activity">
    <reaction evidence="4">
        <text>2 GTP = 3',3'-c-di-GMP + 2 diphosphate</text>
        <dbReference type="Rhea" id="RHEA:24898"/>
        <dbReference type="ChEBI" id="CHEBI:33019"/>
        <dbReference type="ChEBI" id="CHEBI:37565"/>
        <dbReference type="ChEBI" id="CHEBI:58805"/>
        <dbReference type="EC" id="2.7.7.65"/>
    </reaction>
</comment>
<feature type="domain" description="Response regulatory" evidence="7">
    <location>
        <begin position="130"/>
        <end position="246"/>
    </location>
</feature>
<dbReference type="GO" id="GO:0043709">
    <property type="term" value="P:cell adhesion involved in single-species biofilm formation"/>
    <property type="evidence" value="ECO:0007669"/>
    <property type="project" value="TreeGrafter"/>
</dbReference>
<feature type="domain" description="Response regulatory" evidence="7">
    <location>
        <begin position="255"/>
        <end position="371"/>
    </location>
</feature>
<dbReference type="InterPro" id="IPR050469">
    <property type="entry name" value="Diguanylate_Cyclase"/>
</dbReference>
<dbReference type="SMART" id="SM00448">
    <property type="entry name" value="REC"/>
    <property type="match status" value="1"/>
</dbReference>
<evidence type="ECO:0000256" key="4">
    <source>
        <dbReference type="ARBA" id="ARBA00034247"/>
    </source>
</evidence>
<dbReference type="PANTHER" id="PTHR45138">
    <property type="entry name" value="REGULATORY COMPONENTS OF SENSORY TRANSDUCTION SYSTEM"/>
    <property type="match status" value="1"/>
</dbReference>
<dbReference type="CDD" id="cd01949">
    <property type="entry name" value="GGDEF"/>
    <property type="match status" value="1"/>
</dbReference>
<dbReference type="SUPFAM" id="SSF52172">
    <property type="entry name" value="CheY-like"/>
    <property type="match status" value="2"/>
</dbReference>
<evidence type="ECO:0000259" key="7">
    <source>
        <dbReference type="PROSITE" id="PS50110"/>
    </source>
</evidence>
<organism evidence="10 11">
    <name type="scientific">Arsukibacterium ikkense</name>
    <dbReference type="NCBI Taxonomy" id="336831"/>
    <lineage>
        <taxon>Bacteria</taxon>
        <taxon>Pseudomonadati</taxon>
        <taxon>Pseudomonadota</taxon>
        <taxon>Gammaproteobacteria</taxon>
        <taxon>Chromatiales</taxon>
        <taxon>Chromatiaceae</taxon>
        <taxon>Arsukibacterium</taxon>
    </lineage>
</organism>
<dbReference type="InterPro" id="IPR001789">
    <property type="entry name" value="Sig_transdc_resp-reg_receiver"/>
</dbReference>
<dbReference type="PROSITE" id="PS50110">
    <property type="entry name" value="RESPONSE_REGULATORY"/>
    <property type="match status" value="2"/>
</dbReference>
<dbReference type="Proteomes" id="UP000034228">
    <property type="component" value="Unassembled WGS sequence"/>
</dbReference>
<dbReference type="Gene3D" id="3.40.50.2300">
    <property type="match status" value="2"/>
</dbReference>
<dbReference type="GO" id="GO:1902201">
    <property type="term" value="P:negative regulation of bacterial-type flagellum-dependent cell motility"/>
    <property type="evidence" value="ECO:0007669"/>
    <property type="project" value="TreeGrafter"/>
</dbReference>
<dbReference type="GO" id="GO:0052621">
    <property type="term" value="F:diguanylate cyclase activity"/>
    <property type="evidence" value="ECO:0007669"/>
    <property type="project" value="UniProtKB-EC"/>
</dbReference>
<dbReference type="InterPro" id="IPR008207">
    <property type="entry name" value="Sig_transdc_His_kin_Hpt_dom"/>
</dbReference>
<dbReference type="EC" id="2.7.7.65" evidence="2"/>
<keyword evidence="6" id="KW-0597">Phosphoprotein</keyword>
<evidence type="ECO:0000256" key="1">
    <source>
        <dbReference type="ARBA" id="ARBA00001946"/>
    </source>
</evidence>
<comment type="caution">
    <text evidence="6">Lacks conserved residue(s) required for the propagation of feature annotation.</text>
</comment>
<comment type="cofactor">
    <cofactor evidence="1">
        <name>Mg(2+)</name>
        <dbReference type="ChEBI" id="CHEBI:18420"/>
    </cofactor>
</comment>
<feature type="domain" description="GGDEF" evidence="8">
    <location>
        <begin position="411"/>
        <end position="541"/>
    </location>
</feature>
<dbReference type="RefSeq" id="WP_046555763.1">
    <property type="nucleotide sequence ID" value="NZ_LAHO01000001.1"/>
</dbReference>
<keyword evidence="11" id="KW-1185">Reference proteome</keyword>
<gene>
    <name evidence="10" type="ORF">WG68_00875</name>
</gene>
<dbReference type="Pfam" id="PF00072">
    <property type="entry name" value="Response_reg"/>
    <property type="match status" value="1"/>
</dbReference>
<feature type="modified residue" description="4-aspartylphosphate" evidence="6">
    <location>
        <position position="304"/>
    </location>
</feature>
<evidence type="ECO:0000256" key="2">
    <source>
        <dbReference type="ARBA" id="ARBA00012528"/>
    </source>
</evidence>
<dbReference type="InterPro" id="IPR043128">
    <property type="entry name" value="Rev_trsase/Diguanyl_cyclase"/>
</dbReference>
<evidence type="ECO:0000256" key="3">
    <source>
        <dbReference type="ARBA" id="ARBA00023012"/>
    </source>
</evidence>
<reference evidence="10 11" key="1">
    <citation type="submission" date="2015-03" db="EMBL/GenBank/DDBJ databases">
        <title>Draft genome sequences of two protease-producing strains of Arsukibacterium isolated from two cold and alkaline environments.</title>
        <authorList>
            <person name="Lylloff J.E."/>
            <person name="Skov L.B."/>
            <person name="Jepsen M."/>
            <person name="Hallin P.F."/>
            <person name="Sorensen S.J."/>
            <person name="Stougaard P."/>
            <person name="Glaring M.A."/>
        </authorList>
    </citation>
    <scope>NUCLEOTIDE SEQUENCE [LARGE SCALE GENOMIC DNA]</scope>
    <source>
        <strain evidence="10 11">GCM72</strain>
    </source>
</reference>
<name>A0A0M2V9X3_9GAMM</name>
<dbReference type="Pfam" id="PF01627">
    <property type="entry name" value="Hpt"/>
    <property type="match status" value="1"/>
</dbReference>
<dbReference type="Gene3D" id="3.30.70.270">
    <property type="match status" value="1"/>
</dbReference>
<dbReference type="Pfam" id="PF00990">
    <property type="entry name" value="GGDEF"/>
    <property type="match status" value="1"/>
</dbReference>
<evidence type="ECO:0000256" key="6">
    <source>
        <dbReference type="PROSITE-ProRule" id="PRU00169"/>
    </source>
</evidence>
<accession>A0A0M2V9X3</accession>
<evidence type="ECO:0000256" key="5">
    <source>
        <dbReference type="PROSITE-ProRule" id="PRU00110"/>
    </source>
</evidence>
<comment type="caution">
    <text evidence="10">The sequence shown here is derived from an EMBL/GenBank/DDBJ whole genome shotgun (WGS) entry which is preliminary data.</text>
</comment>
<dbReference type="InterPro" id="IPR011006">
    <property type="entry name" value="CheY-like_superfamily"/>
</dbReference>
<dbReference type="GO" id="GO:0004672">
    <property type="term" value="F:protein kinase activity"/>
    <property type="evidence" value="ECO:0007669"/>
    <property type="project" value="UniProtKB-ARBA"/>
</dbReference>
<dbReference type="SUPFAM" id="SSF47226">
    <property type="entry name" value="Histidine-containing phosphotransfer domain, HPT domain"/>
    <property type="match status" value="1"/>
</dbReference>
<dbReference type="OrthoDB" id="9812260at2"/>
<dbReference type="STRING" id="336831.WG68_00875"/>
<dbReference type="PROSITE" id="PS50894">
    <property type="entry name" value="HPT"/>
    <property type="match status" value="1"/>
</dbReference>
<sequence length="541" mass="59535">MPSSRTQVDISEAFSRVRIKFEQSLPARAEAMLALALQQTSGNELGQLKAEAHKLAGACGTFGHAQLGTLARKIEQYVVDINALSPELCARKIPELNQLLYLFKQSVAQALSSAAPVAAPGESVSSEPRAIWLMLGNQLLSAELISQLKAFGHAVVQLPDFDSCIKLLQTETPALLFSQIEQANGADLFKQSLLLNSLQQRQCRLMVFSEQDDFALRIKAAQQYADDFFVSPLDVPNMISRIAELLEQASGSKGRVYIVDDDTMLAEHYALVLNRIGIETLINKQPQAIVKELINFQPDLILMDMYMPDYTGAELAGVIRQYPPLRRLPIVFLSSEQNKNLQNRAMSHGADDFITKPIDDNQLAQAVKVRLARSMQIKNLVEKDSLTGLIKHSAIKEVAVLEVERSERTGRPLSIVMLDIDHFKAVNDSHGHATGDVVITALATLLRKRIRKTDRAGRYGGEEFMLVLPDCDAAQARQLTTQILASFAVLHFNAASEQFSCTFSAGVASTGDNSYSNAEQLIVSADEALYKAKHAGRNQVC</sequence>
<evidence type="ECO:0000259" key="9">
    <source>
        <dbReference type="PROSITE" id="PS50894"/>
    </source>
</evidence>
<dbReference type="NCBIfam" id="TIGR00254">
    <property type="entry name" value="GGDEF"/>
    <property type="match status" value="1"/>
</dbReference>
<feature type="modified residue" description="Phosphohistidine" evidence="5">
    <location>
        <position position="53"/>
    </location>
</feature>
<dbReference type="SMART" id="SM00267">
    <property type="entry name" value="GGDEF"/>
    <property type="match status" value="1"/>
</dbReference>